<reference evidence="1 2" key="1">
    <citation type="submission" date="2019-04" db="EMBL/GenBank/DDBJ databases">
        <title>Pedobacter sp. AR-3-17 sp. nov., isolated from Arctic soil.</title>
        <authorList>
            <person name="Dahal R.H."/>
            <person name="Kim D.-U."/>
        </authorList>
    </citation>
    <scope>NUCLEOTIDE SEQUENCE [LARGE SCALE GENOMIC DNA]</scope>
    <source>
        <strain evidence="1 2">AR-3-17</strain>
    </source>
</reference>
<name>A0A4U1BUW3_9SPHI</name>
<dbReference type="RefSeq" id="WP_136827272.1">
    <property type="nucleotide sequence ID" value="NZ_SWBP01000006.1"/>
</dbReference>
<keyword evidence="2" id="KW-1185">Reference proteome</keyword>
<dbReference type="EMBL" id="SWBP01000006">
    <property type="protein sequence ID" value="TKB95894.1"/>
    <property type="molecule type" value="Genomic_DNA"/>
</dbReference>
<organism evidence="1 2">
    <name type="scientific">Pedobacter cryophilus</name>
    <dbReference type="NCBI Taxonomy" id="2571271"/>
    <lineage>
        <taxon>Bacteria</taxon>
        <taxon>Pseudomonadati</taxon>
        <taxon>Bacteroidota</taxon>
        <taxon>Sphingobacteriia</taxon>
        <taxon>Sphingobacteriales</taxon>
        <taxon>Sphingobacteriaceae</taxon>
        <taxon>Pedobacter</taxon>
    </lineage>
</organism>
<dbReference type="GO" id="GO:0016787">
    <property type="term" value="F:hydrolase activity"/>
    <property type="evidence" value="ECO:0007669"/>
    <property type="project" value="UniProtKB-KW"/>
</dbReference>
<dbReference type="Gene3D" id="3.40.50.1820">
    <property type="entry name" value="alpha/beta hydrolase"/>
    <property type="match status" value="1"/>
</dbReference>
<protein>
    <submittedName>
        <fullName evidence="1">Alpha/beta hydrolase</fullName>
    </submittedName>
</protein>
<dbReference type="AlphaFoldDB" id="A0A4U1BUW3"/>
<evidence type="ECO:0000313" key="2">
    <source>
        <dbReference type="Proteomes" id="UP000308181"/>
    </source>
</evidence>
<dbReference type="OrthoDB" id="659408at2"/>
<evidence type="ECO:0000313" key="1">
    <source>
        <dbReference type="EMBL" id="TKB95894.1"/>
    </source>
</evidence>
<accession>A0A4U1BUW3</accession>
<dbReference type="SUPFAM" id="SSF53474">
    <property type="entry name" value="alpha/beta-Hydrolases"/>
    <property type="match status" value="1"/>
</dbReference>
<sequence>MPNLYCIAGLGADERLFRNLHPNNYDLKFIHWVKPDAKDTLETYAEKLVPQIDQTQPYSLLGVSLGGIFATILSSKINPTHVFIISSLKSSKEAPFVFKIFKALRVKYLLNGSLLKNMKPIIGFFFGKMNKTDQHLVFKMIDESDDNFLPWAAAAILEWKSDDELTPFNKIVQIVGDKDLVFRYSKIKNCKVIKGGTHVMILNRADEINAIINETS</sequence>
<proteinExistence type="predicted"/>
<dbReference type="InterPro" id="IPR029058">
    <property type="entry name" value="AB_hydrolase_fold"/>
</dbReference>
<dbReference type="Proteomes" id="UP000308181">
    <property type="component" value="Unassembled WGS sequence"/>
</dbReference>
<keyword evidence="1" id="KW-0378">Hydrolase</keyword>
<gene>
    <name evidence="1" type="ORF">FA046_14555</name>
</gene>
<comment type="caution">
    <text evidence="1">The sequence shown here is derived from an EMBL/GenBank/DDBJ whole genome shotgun (WGS) entry which is preliminary data.</text>
</comment>